<evidence type="ECO:0000313" key="3">
    <source>
        <dbReference type="Proteomes" id="UP000637578"/>
    </source>
</evidence>
<dbReference type="AlphaFoldDB" id="A0A8J3CDH6"/>
<proteinExistence type="predicted"/>
<keyword evidence="3" id="KW-1185">Reference proteome</keyword>
<feature type="compositionally biased region" description="Polar residues" evidence="1">
    <location>
        <begin position="1"/>
        <end position="11"/>
    </location>
</feature>
<evidence type="ECO:0000313" key="2">
    <source>
        <dbReference type="EMBL" id="GGM78138.1"/>
    </source>
</evidence>
<evidence type="ECO:0000256" key="1">
    <source>
        <dbReference type="SAM" id="MobiDB-lite"/>
    </source>
</evidence>
<gene>
    <name evidence="2" type="ORF">GCM10012275_56000</name>
</gene>
<accession>A0A8J3CDH6</accession>
<sequence length="68" mass="7277">MENRASTTTETRAIPYPPSAVTDPQQHHNYKTQQGPKPGPSQPSTRAATSIRSGGHAVGNQAPEQRTP</sequence>
<feature type="region of interest" description="Disordered" evidence="1">
    <location>
        <begin position="1"/>
        <end position="68"/>
    </location>
</feature>
<reference evidence="2" key="1">
    <citation type="journal article" date="2014" name="Int. J. Syst. Evol. Microbiol.">
        <title>Complete genome sequence of Corynebacterium casei LMG S-19264T (=DSM 44701T), isolated from a smear-ripened cheese.</title>
        <authorList>
            <consortium name="US DOE Joint Genome Institute (JGI-PGF)"/>
            <person name="Walter F."/>
            <person name="Albersmeier A."/>
            <person name="Kalinowski J."/>
            <person name="Ruckert C."/>
        </authorList>
    </citation>
    <scope>NUCLEOTIDE SEQUENCE</scope>
    <source>
        <strain evidence="2">CGMCC 4.5737</strain>
    </source>
</reference>
<comment type="caution">
    <text evidence="2">The sequence shown here is derived from an EMBL/GenBank/DDBJ whole genome shotgun (WGS) entry which is preliminary data.</text>
</comment>
<protein>
    <submittedName>
        <fullName evidence="2">Uncharacterized protein</fullName>
    </submittedName>
</protein>
<dbReference type="EMBL" id="BMMK01000040">
    <property type="protein sequence ID" value="GGM78138.1"/>
    <property type="molecule type" value="Genomic_DNA"/>
</dbReference>
<name>A0A8J3CDH6_9PSEU</name>
<dbReference type="Proteomes" id="UP000637578">
    <property type="component" value="Unassembled WGS sequence"/>
</dbReference>
<organism evidence="2 3">
    <name type="scientific">Longimycelium tulufanense</name>
    <dbReference type="NCBI Taxonomy" id="907463"/>
    <lineage>
        <taxon>Bacteria</taxon>
        <taxon>Bacillati</taxon>
        <taxon>Actinomycetota</taxon>
        <taxon>Actinomycetes</taxon>
        <taxon>Pseudonocardiales</taxon>
        <taxon>Pseudonocardiaceae</taxon>
        <taxon>Longimycelium</taxon>
    </lineage>
</organism>
<reference evidence="2" key="2">
    <citation type="submission" date="2020-09" db="EMBL/GenBank/DDBJ databases">
        <authorList>
            <person name="Sun Q."/>
            <person name="Zhou Y."/>
        </authorList>
    </citation>
    <scope>NUCLEOTIDE SEQUENCE</scope>
    <source>
        <strain evidence="2">CGMCC 4.5737</strain>
    </source>
</reference>